<dbReference type="PRINTS" id="PR00502">
    <property type="entry name" value="NUDIXFAMILY"/>
</dbReference>
<evidence type="ECO:0000259" key="5">
    <source>
        <dbReference type="PROSITE" id="PS51462"/>
    </source>
</evidence>
<dbReference type="InterPro" id="IPR015797">
    <property type="entry name" value="NUDIX_hydrolase-like_dom_sf"/>
</dbReference>
<name>A0A927M2K8_9ACTN</name>
<evidence type="ECO:0000313" key="7">
    <source>
        <dbReference type="Proteomes" id="UP000649753"/>
    </source>
</evidence>
<dbReference type="PANTHER" id="PTHR43046:SF14">
    <property type="entry name" value="MUTT_NUDIX FAMILY PROTEIN"/>
    <property type="match status" value="1"/>
</dbReference>
<dbReference type="InterPro" id="IPR020084">
    <property type="entry name" value="NUDIX_hydrolase_CS"/>
</dbReference>
<dbReference type="InterPro" id="IPR020476">
    <property type="entry name" value="Nudix_hydrolase"/>
</dbReference>
<evidence type="ECO:0000256" key="3">
    <source>
        <dbReference type="ARBA" id="ARBA00022801"/>
    </source>
</evidence>
<organism evidence="6 7">
    <name type="scientific">Plantactinospora soyae</name>
    <dbReference type="NCBI Taxonomy" id="1544732"/>
    <lineage>
        <taxon>Bacteria</taxon>
        <taxon>Bacillati</taxon>
        <taxon>Actinomycetota</taxon>
        <taxon>Actinomycetes</taxon>
        <taxon>Micromonosporales</taxon>
        <taxon>Micromonosporaceae</taxon>
        <taxon>Plantactinospora</taxon>
    </lineage>
</organism>
<keyword evidence="7" id="KW-1185">Reference proteome</keyword>
<comment type="caution">
    <text evidence="6">The sequence shown here is derived from an EMBL/GenBank/DDBJ whole genome shotgun (WGS) entry which is preliminary data.</text>
</comment>
<dbReference type="Proteomes" id="UP000649753">
    <property type="component" value="Unassembled WGS sequence"/>
</dbReference>
<accession>A0A927M2K8</accession>
<keyword evidence="3 4" id="KW-0378">Hydrolase</keyword>
<evidence type="ECO:0000313" key="6">
    <source>
        <dbReference type="EMBL" id="MBE1485511.1"/>
    </source>
</evidence>
<dbReference type="RefSeq" id="WP_225945405.1">
    <property type="nucleotide sequence ID" value="NZ_JADBEB010000001.1"/>
</dbReference>
<reference evidence="6" key="1">
    <citation type="submission" date="2020-10" db="EMBL/GenBank/DDBJ databases">
        <title>Sequencing the genomes of 1000 actinobacteria strains.</title>
        <authorList>
            <person name="Klenk H.-P."/>
        </authorList>
    </citation>
    <scope>NUCLEOTIDE SEQUENCE</scope>
    <source>
        <strain evidence="6">DSM 46832</strain>
    </source>
</reference>
<dbReference type="Pfam" id="PF00293">
    <property type="entry name" value="NUDIX"/>
    <property type="match status" value="1"/>
</dbReference>
<comment type="similarity">
    <text evidence="2 4">Belongs to the Nudix hydrolase family.</text>
</comment>
<protein>
    <submittedName>
        <fullName evidence="6">8-oxo-dGTP pyrophosphatase MutT (NUDIX family)</fullName>
    </submittedName>
</protein>
<proteinExistence type="inferred from homology"/>
<dbReference type="InterPro" id="IPR000086">
    <property type="entry name" value="NUDIX_hydrolase_dom"/>
</dbReference>
<dbReference type="PROSITE" id="PS00893">
    <property type="entry name" value="NUDIX_BOX"/>
    <property type="match status" value="1"/>
</dbReference>
<evidence type="ECO:0000256" key="1">
    <source>
        <dbReference type="ARBA" id="ARBA00001946"/>
    </source>
</evidence>
<feature type="domain" description="Nudix hydrolase" evidence="5">
    <location>
        <begin position="23"/>
        <end position="153"/>
    </location>
</feature>
<gene>
    <name evidence="6" type="ORF">H4W31_001149</name>
</gene>
<evidence type="ECO:0000256" key="2">
    <source>
        <dbReference type="ARBA" id="ARBA00005582"/>
    </source>
</evidence>
<dbReference type="SUPFAM" id="SSF55811">
    <property type="entry name" value="Nudix"/>
    <property type="match status" value="1"/>
</dbReference>
<sequence length="164" mass="17701">MTSIPWAESYLGQLRALAGDRTLMFVGARAVVRDAAGQVLLIERSDNGYWALPAGAMELGESISQCAVREVWEETGLTASAVTPFAMHTGPDRTFTNMYGDTYQLFVVAFRVDAWAGELVTSTDETTNAGFYPARALPAPVSGTVLETLDDLATFEQTGQVVLK</sequence>
<dbReference type="EMBL" id="JADBEB010000001">
    <property type="protein sequence ID" value="MBE1485511.1"/>
    <property type="molecule type" value="Genomic_DNA"/>
</dbReference>
<evidence type="ECO:0000256" key="4">
    <source>
        <dbReference type="RuleBase" id="RU003476"/>
    </source>
</evidence>
<dbReference type="PANTHER" id="PTHR43046">
    <property type="entry name" value="GDP-MANNOSE MANNOSYL HYDROLASE"/>
    <property type="match status" value="1"/>
</dbReference>
<dbReference type="AlphaFoldDB" id="A0A927M2K8"/>
<comment type="cofactor">
    <cofactor evidence="1">
        <name>Mg(2+)</name>
        <dbReference type="ChEBI" id="CHEBI:18420"/>
    </cofactor>
</comment>
<dbReference type="Gene3D" id="3.90.79.10">
    <property type="entry name" value="Nucleoside Triphosphate Pyrophosphohydrolase"/>
    <property type="match status" value="1"/>
</dbReference>
<dbReference type="PROSITE" id="PS51462">
    <property type="entry name" value="NUDIX"/>
    <property type="match status" value="1"/>
</dbReference>
<dbReference type="GO" id="GO:0016787">
    <property type="term" value="F:hydrolase activity"/>
    <property type="evidence" value="ECO:0007669"/>
    <property type="project" value="UniProtKB-KW"/>
</dbReference>